<evidence type="ECO:0000256" key="1">
    <source>
        <dbReference type="SAM" id="Phobius"/>
    </source>
</evidence>
<reference evidence="2 3" key="1">
    <citation type="submission" date="2014-07" db="EMBL/GenBank/DDBJ databases">
        <title>Methanogenic archaea and the global carbon cycle.</title>
        <authorList>
            <person name="Henriksen J.R."/>
            <person name="Luke J."/>
            <person name="Reinhart S."/>
            <person name="Benedict M.N."/>
            <person name="Youngblut N.D."/>
            <person name="Metcalf M.E."/>
            <person name="Whitaker R.J."/>
            <person name="Metcalf W.W."/>
        </authorList>
    </citation>
    <scope>NUCLEOTIDE SEQUENCE [LARGE SCALE GENOMIC DNA]</scope>
    <source>
        <strain evidence="2 3">Z-761</strain>
    </source>
</reference>
<sequence>MWFFMKSQDIAIVGILLAVGAIVRYLSLVIPGPIVSNLVIAFYCLAIILVMPTFTEVIGIGIVAGIVCALLSHSIFPPANLISEPVGAVACLVTYKSLRNKFSLSPAPSTLVGTLISGSTFVVVAMILVAPAILSKFATMGAFVAAIIPIVGLTAVANAIIVQILYLPASRVLARGRA</sequence>
<accession>A0A0E3Q6A3</accession>
<keyword evidence="1" id="KW-0472">Membrane</keyword>
<dbReference type="KEGG" id="mvc:MSVAZ_2056"/>
<feature type="transmembrane region" description="Helical" evidence="1">
    <location>
        <begin position="140"/>
        <end position="167"/>
    </location>
</feature>
<keyword evidence="3" id="KW-1185">Reference proteome</keyword>
<dbReference type="AlphaFoldDB" id="A0A0E3Q6A3"/>
<keyword evidence="1" id="KW-0812">Transmembrane</keyword>
<dbReference type="InterPro" id="IPR031360">
    <property type="entry name" value="TrpP"/>
</dbReference>
<dbReference type="Proteomes" id="UP000033096">
    <property type="component" value="Chromosome"/>
</dbReference>
<dbReference type="HOGENOM" id="CLU_094090_1_0_2"/>
<feature type="transmembrane region" description="Helical" evidence="1">
    <location>
        <begin position="9"/>
        <end position="28"/>
    </location>
</feature>
<feature type="transmembrane region" description="Helical" evidence="1">
    <location>
        <begin position="110"/>
        <end position="134"/>
    </location>
</feature>
<dbReference type="PATRIC" id="fig|1434123.4.peg.2512"/>
<name>A0A0E3Q6A3_9EURY</name>
<dbReference type="EMBL" id="CP009520">
    <property type="protein sequence ID" value="AKB44325.1"/>
    <property type="molecule type" value="Genomic_DNA"/>
</dbReference>
<keyword evidence="1" id="KW-1133">Transmembrane helix</keyword>
<feature type="transmembrane region" description="Helical" evidence="1">
    <location>
        <begin position="82"/>
        <end position="98"/>
    </location>
</feature>
<proteinExistence type="predicted"/>
<dbReference type="Pfam" id="PF17099">
    <property type="entry name" value="TrpP"/>
    <property type="match status" value="1"/>
</dbReference>
<organism evidence="2 3">
    <name type="scientific">Methanosarcina vacuolata Z-761</name>
    <dbReference type="NCBI Taxonomy" id="1434123"/>
    <lineage>
        <taxon>Archaea</taxon>
        <taxon>Methanobacteriati</taxon>
        <taxon>Methanobacteriota</taxon>
        <taxon>Stenosarchaea group</taxon>
        <taxon>Methanomicrobia</taxon>
        <taxon>Methanosarcinales</taxon>
        <taxon>Methanosarcinaceae</taxon>
        <taxon>Methanosarcina</taxon>
    </lineage>
</organism>
<evidence type="ECO:0000313" key="2">
    <source>
        <dbReference type="EMBL" id="AKB44325.1"/>
    </source>
</evidence>
<feature type="transmembrane region" description="Helical" evidence="1">
    <location>
        <begin position="34"/>
        <end position="50"/>
    </location>
</feature>
<gene>
    <name evidence="2" type="ORF">MSVAZ_2056</name>
</gene>
<dbReference type="STRING" id="1434123.MSVAZ_2056"/>
<evidence type="ECO:0000313" key="3">
    <source>
        <dbReference type="Proteomes" id="UP000033096"/>
    </source>
</evidence>
<protein>
    <submittedName>
        <fullName evidence="2">Substrate-specific component TrpP of tryptophan ECF transporter</fullName>
    </submittedName>
</protein>